<evidence type="ECO:0000313" key="2">
    <source>
        <dbReference type="Proteomes" id="UP000032247"/>
    </source>
</evidence>
<reference evidence="1 2" key="1">
    <citation type="submission" date="2014-12" db="EMBL/GenBank/DDBJ databases">
        <title>Comparative genome analysis of Bacillus coagulans HM-08, Clostridium butyricum HM-68, Bacillus subtilis HM-66 and Bacillus licheniformis BL-09.</title>
        <authorList>
            <person name="Zhang H."/>
        </authorList>
    </citation>
    <scope>NUCLEOTIDE SEQUENCE [LARGE SCALE GENOMIC DNA]</scope>
    <source>
        <strain evidence="1 2">HM-66</strain>
    </source>
</reference>
<dbReference type="EMBL" id="JXBC01000013">
    <property type="protein sequence ID" value="KIU06151.1"/>
    <property type="molecule type" value="Genomic_DNA"/>
</dbReference>
<name>A0A0D1KSK0_BACIU</name>
<comment type="caution">
    <text evidence="1">The sequence shown here is derived from an EMBL/GenBank/DDBJ whole genome shotgun (WGS) entry which is preliminary data.</text>
</comment>
<accession>A0A0D1KSK0</accession>
<sequence>METQALQKVEQYALKKQNIFASSKIPLCASVHFGQYVYWFWHYSRKQNRQLFLYG</sequence>
<gene>
    <name evidence="1" type="ORF">SC09_contig4orf01192</name>
</gene>
<organism evidence="1 2">
    <name type="scientific">Bacillus subtilis</name>
    <dbReference type="NCBI Taxonomy" id="1423"/>
    <lineage>
        <taxon>Bacteria</taxon>
        <taxon>Bacillati</taxon>
        <taxon>Bacillota</taxon>
        <taxon>Bacilli</taxon>
        <taxon>Bacillales</taxon>
        <taxon>Bacillaceae</taxon>
        <taxon>Bacillus</taxon>
    </lineage>
</organism>
<dbReference type="Proteomes" id="UP000032247">
    <property type="component" value="Unassembled WGS sequence"/>
</dbReference>
<protein>
    <submittedName>
        <fullName evidence="1">Uncharacterized protein</fullName>
    </submittedName>
</protein>
<dbReference type="PATRIC" id="fig|1423.173.peg.4694"/>
<evidence type="ECO:0000313" key="1">
    <source>
        <dbReference type="EMBL" id="KIU06151.1"/>
    </source>
</evidence>
<dbReference type="AlphaFoldDB" id="A0A0D1KSK0"/>
<proteinExistence type="predicted"/>